<gene>
    <name evidence="2" type="ORF">EV203_12827</name>
</gene>
<accession>A0A4R2JL76</accession>
<protein>
    <submittedName>
        <fullName evidence="2">PrgI family protein</fullName>
    </submittedName>
</protein>
<evidence type="ECO:0000313" key="3">
    <source>
        <dbReference type="Proteomes" id="UP000294886"/>
    </source>
</evidence>
<evidence type="ECO:0000256" key="1">
    <source>
        <dbReference type="SAM" id="Phobius"/>
    </source>
</evidence>
<sequence length="105" mass="12189">MRMYPVPLDLMKEDKIFGGKLSLRQFIILVIGIGLGIVAFIEMYKYFNIRIAVIPGVLFTLLGLWGANFDKDGMTLDKYISYSVQFYLQEKKYVWKGSVEIEKNH</sequence>
<dbReference type="InterPro" id="IPR024414">
    <property type="entry name" value="Uncharacterised_PrgI"/>
</dbReference>
<dbReference type="Pfam" id="PF12666">
    <property type="entry name" value="PrgI"/>
    <property type="match status" value="1"/>
</dbReference>
<proteinExistence type="predicted"/>
<feature type="transmembrane region" description="Helical" evidence="1">
    <location>
        <begin position="47"/>
        <end position="67"/>
    </location>
</feature>
<name>A0A4R2JL76_9THEO</name>
<keyword evidence="1" id="KW-1133">Transmembrane helix</keyword>
<organism evidence="2 3">
    <name type="scientific">Caldanaerobacter subterraneus</name>
    <dbReference type="NCBI Taxonomy" id="911092"/>
    <lineage>
        <taxon>Bacteria</taxon>
        <taxon>Bacillati</taxon>
        <taxon>Bacillota</taxon>
        <taxon>Clostridia</taxon>
        <taxon>Thermoanaerobacterales</taxon>
        <taxon>Thermoanaerobacteraceae</taxon>
        <taxon>Caldanaerobacter</taxon>
    </lineage>
</organism>
<keyword evidence="1" id="KW-0472">Membrane</keyword>
<dbReference type="RefSeq" id="WP_132040650.1">
    <property type="nucleotide sequence ID" value="NZ_SLWU01000028.1"/>
</dbReference>
<dbReference type="AlphaFoldDB" id="A0A4R2JL76"/>
<keyword evidence="1" id="KW-0812">Transmembrane</keyword>
<comment type="caution">
    <text evidence="2">The sequence shown here is derived from an EMBL/GenBank/DDBJ whole genome shotgun (WGS) entry which is preliminary data.</text>
</comment>
<dbReference type="Proteomes" id="UP000294886">
    <property type="component" value="Unassembled WGS sequence"/>
</dbReference>
<feature type="transmembrane region" description="Helical" evidence="1">
    <location>
        <begin position="21"/>
        <end position="41"/>
    </location>
</feature>
<evidence type="ECO:0000313" key="2">
    <source>
        <dbReference type="EMBL" id="TCO57798.1"/>
    </source>
</evidence>
<reference evidence="2 3" key="1">
    <citation type="submission" date="2019-03" db="EMBL/GenBank/DDBJ databases">
        <title>Genomic Encyclopedia of Type Strains, Phase IV (KMG-IV): sequencing the most valuable type-strain genomes for metagenomic binning, comparative biology and taxonomic classification.</title>
        <authorList>
            <person name="Goeker M."/>
        </authorList>
    </citation>
    <scope>NUCLEOTIDE SEQUENCE [LARGE SCALE GENOMIC DNA]</scope>
    <source>
        <strain evidence="2 3">DSM 13054</strain>
    </source>
</reference>
<dbReference type="EMBL" id="SLWU01000028">
    <property type="protein sequence ID" value="TCO57798.1"/>
    <property type="molecule type" value="Genomic_DNA"/>
</dbReference>